<proteinExistence type="predicted"/>
<dbReference type="CDD" id="cd01741">
    <property type="entry name" value="GATase1_1"/>
    <property type="match status" value="1"/>
</dbReference>
<dbReference type="Pfam" id="PF00117">
    <property type="entry name" value="GATase"/>
    <property type="match status" value="1"/>
</dbReference>
<protein>
    <submittedName>
        <fullName evidence="3">Type 1 glutamine amidotransferase</fullName>
    </submittedName>
</protein>
<feature type="domain" description="Glutamine amidotransferase" evidence="2">
    <location>
        <begin position="42"/>
        <end position="188"/>
    </location>
</feature>
<evidence type="ECO:0000313" key="4">
    <source>
        <dbReference type="Proteomes" id="UP001596174"/>
    </source>
</evidence>
<comment type="caution">
    <text evidence="3">The sequence shown here is derived from an EMBL/GenBank/DDBJ whole genome shotgun (WGS) entry which is preliminary data.</text>
</comment>
<dbReference type="InterPro" id="IPR029062">
    <property type="entry name" value="Class_I_gatase-like"/>
</dbReference>
<accession>A0ABW1G9W1</accession>
<dbReference type="InterPro" id="IPR017926">
    <property type="entry name" value="GATASE"/>
</dbReference>
<evidence type="ECO:0000313" key="3">
    <source>
        <dbReference type="EMBL" id="MFC5911585.1"/>
    </source>
</evidence>
<dbReference type="Proteomes" id="UP001596174">
    <property type="component" value="Unassembled WGS sequence"/>
</dbReference>
<dbReference type="PANTHER" id="PTHR42695">
    <property type="entry name" value="GLUTAMINE AMIDOTRANSFERASE YLR126C-RELATED"/>
    <property type="match status" value="1"/>
</dbReference>
<evidence type="ECO:0000256" key="1">
    <source>
        <dbReference type="SAM" id="MobiDB-lite"/>
    </source>
</evidence>
<evidence type="ECO:0000259" key="2">
    <source>
        <dbReference type="Pfam" id="PF00117"/>
    </source>
</evidence>
<sequence length="278" mass="29796">MTHRPVPPVLVVQHEDGTGPDLVGEQLTLLGLSLDVHHPWAAQPLPTTLDEWSGLLVLGGAPNCEDDSAAPWFPAVRLLMRQAVDRRIPLLGICLGGQILAHALGGTVRRRDAGPELGAVPLRRLLAVTDDPVFGTVPEGAPAAQWHWDEITRLPDGAVPLLAGDDCVHQAFRVGVRAWGVQFHPEVLTPQVARWAANDRPALLSSGADPDTALASLRAVEPQLRSIWGRTARAWGAVVRAAADPRTPEASDPDARRPSSSHAADAIRPLSLSRRSKE</sequence>
<keyword evidence="3" id="KW-0315">Glutamine amidotransferase</keyword>
<gene>
    <name evidence="3" type="ORF">ACFP3V_30815</name>
</gene>
<reference evidence="4" key="1">
    <citation type="journal article" date="2019" name="Int. J. Syst. Evol. Microbiol.">
        <title>The Global Catalogue of Microorganisms (GCM) 10K type strain sequencing project: providing services to taxonomists for standard genome sequencing and annotation.</title>
        <authorList>
            <consortium name="The Broad Institute Genomics Platform"/>
            <consortium name="The Broad Institute Genome Sequencing Center for Infectious Disease"/>
            <person name="Wu L."/>
            <person name="Ma J."/>
        </authorList>
    </citation>
    <scope>NUCLEOTIDE SEQUENCE [LARGE SCALE GENOMIC DNA]</scope>
    <source>
        <strain evidence="4">JCM 4816</strain>
    </source>
</reference>
<dbReference type="SUPFAM" id="SSF52317">
    <property type="entry name" value="Class I glutamine amidotransferase-like"/>
    <property type="match status" value="1"/>
</dbReference>
<organism evidence="3 4">
    <name type="scientific">Streptacidiphilus monticola</name>
    <dbReference type="NCBI Taxonomy" id="2161674"/>
    <lineage>
        <taxon>Bacteria</taxon>
        <taxon>Bacillati</taxon>
        <taxon>Actinomycetota</taxon>
        <taxon>Actinomycetes</taxon>
        <taxon>Kitasatosporales</taxon>
        <taxon>Streptomycetaceae</taxon>
        <taxon>Streptacidiphilus</taxon>
    </lineage>
</organism>
<feature type="compositionally biased region" description="Basic and acidic residues" evidence="1">
    <location>
        <begin position="246"/>
        <end position="257"/>
    </location>
</feature>
<dbReference type="InterPro" id="IPR044992">
    <property type="entry name" value="ChyE-like"/>
</dbReference>
<dbReference type="Gene3D" id="3.40.50.880">
    <property type="match status" value="1"/>
</dbReference>
<dbReference type="RefSeq" id="WP_380590805.1">
    <property type="nucleotide sequence ID" value="NZ_JBHSQJ010000178.1"/>
</dbReference>
<feature type="region of interest" description="Disordered" evidence="1">
    <location>
        <begin position="242"/>
        <end position="278"/>
    </location>
</feature>
<dbReference type="EMBL" id="JBHSQJ010000178">
    <property type="protein sequence ID" value="MFC5911585.1"/>
    <property type="molecule type" value="Genomic_DNA"/>
</dbReference>
<dbReference type="PANTHER" id="PTHR42695:SF5">
    <property type="entry name" value="GLUTAMINE AMIDOTRANSFERASE YLR126C-RELATED"/>
    <property type="match status" value="1"/>
</dbReference>
<keyword evidence="4" id="KW-1185">Reference proteome</keyword>
<dbReference type="PROSITE" id="PS51273">
    <property type="entry name" value="GATASE_TYPE_1"/>
    <property type="match status" value="1"/>
</dbReference>
<name>A0ABW1G9W1_9ACTN</name>